<feature type="chain" id="PRO_5021349735" description="Fibrobacter succinogenes major paralogous domain-containing protein" evidence="1">
    <location>
        <begin position="23"/>
        <end position="690"/>
    </location>
</feature>
<dbReference type="AlphaFoldDB" id="A0A4Y1WT60"/>
<dbReference type="OrthoDB" id="9805760at2"/>
<keyword evidence="1" id="KW-0732">Signal</keyword>
<name>A0A4Y1WT60_9BACT</name>
<dbReference type="EMBL" id="AP019735">
    <property type="protein sequence ID" value="BBL03346.1"/>
    <property type="molecule type" value="Genomic_DNA"/>
</dbReference>
<gene>
    <name evidence="2" type="ORF">A5CBH24_06590</name>
</gene>
<sequence>MKSTIKTAAWICAILLVSVSCYDDGTDCFDTATRISLYPDVELFNADGTTASGNESFVSAVTVNVGPAVSDMAWEASVPASAVWATVRRTTVASIFEEATGGARHDLSADGIELVLQPNTEYRRTVVVTIAAADGTTADYEFTQLGQKADAAVTSETAQLVFMAAGGSETVTYTSNMGDAYAYEVVYGEGSADWLTVGDGGVGTLTLTASQWDDQERPRAATLRIVVGSADTSMATLEIPVTQNAAYDYYYMYGASADALAVGDAYELTRKAAGEYTGTLYFLRSADGGNPVLLNKNGRTVSYPCYALTKEGTVAEIPTAETQLPAGPDIDIDGVRRFTVDFNAMTWSWERVTTPNCMPDTEVAAYPTKAYVTRDGGTKTWMTVGLHWAGDATIGRYKLGSGLVSGHQTGGYGNEAPYASRNPAYDTEENGGSIVEAKDGSGRPLAETYGRLYSSYESLTGSANGALNACEGGSSVLINCPFGEPGTTLIDAVGDRYVLESIMPADLAVYAATAAGDAQAEAEHPNLKMQIQGICPYGWHIANMQDWKDLVWAAHAQGAADYPVDAATATYRAFGGGTLTNFAALLFTSDWNIYNPDCPAEKISTAAADFGFNMFSQGWRLYKTGYDYGPGDNDPRMYSFIPLIGDYSATKKAGWRIWNQSREANMRTNGGFDFGNGCGGAVRCVKNYKK</sequence>
<dbReference type="Proteomes" id="UP000318946">
    <property type="component" value="Chromosome"/>
</dbReference>
<evidence type="ECO:0000313" key="3">
    <source>
        <dbReference type="Proteomes" id="UP000318946"/>
    </source>
</evidence>
<keyword evidence="3" id="KW-1185">Reference proteome</keyword>
<dbReference type="InterPro" id="IPR024361">
    <property type="entry name" value="BACON"/>
</dbReference>
<organism evidence="2 3">
    <name type="scientific">Alistipes communis</name>
    <dbReference type="NCBI Taxonomy" id="2585118"/>
    <lineage>
        <taxon>Bacteria</taxon>
        <taxon>Pseudomonadati</taxon>
        <taxon>Bacteroidota</taxon>
        <taxon>Bacteroidia</taxon>
        <taxon>Bacteroidales</taxon>
        <taxon>Rikenellaceae</taxon>
        <taxon>Alistipes</taxon>
    </lineage>
</organism>
<proteinExistence type="predicted"/>
<protein>
    <recommendedName>
        <fullName evidence="4">Fibrobacter succinogenes major paralogous domain-containing protein</fullName>
    </recommendedName>
</protein>
<dbReference type="InterPro" id="IPR013783">
    <property type="entry name" value="Ig-like_fold"/>
</dbReference>
<dbReference type="Gene3D" id="2.60.40.10">
    <property type="entry name" value="Immunoglobulins"/>
    <property type="match status" value="1"/>
</dbReference>
<dbReference type="PROSITE" id="PS51257">
    <property type="entry name" value="PROKAR_LIPOPROTEIN"/>
    <property type="match status" value="1"/>
</dbReference>
<dbReference type="CDD" id="cd14948">
    <property type="entry name" value="BACON"/>
    <property type="match status" value="1"/>
</dbReference>
<feature type="signal peptide" evidence="1">
    <location>
        <begin position="1"/>
        <end position="22"/>
    </location>
</feature>
<dbReference type="KEGG" id="acou:A5CBH24_06590"/>
<dbReference type="RefSeq" id="WP_141412207.1">
    <property type="nucleotide sequence ID" value="NZ_AP019735.1"/>
</dbReference>
<accession>A0A4Y1WT60</accession>
<reference evidence="3" key="1">
    <citation type="submission" date="2019-06" db="EMBL/GenBank/DDBJ databases">
        <title>Alistipes onderdonkii subsp. vulgaris subsp. nov., Alistipes dispar sp. nov. and Alistipes communis sp. nov., isolated from human faeces, and creation of Alistipes onderdonkii subsp. onderdonkii subsp. nov.</title>
        <authorList>
            <person name="Sakamoto M."/>
            <person name="Ikeyama N."/>
            <person name="Ogata Y."/>
            <person name="Suda W."/>
            <person name="Iino T."/>
            <person name="Hattori M."/>
            <person name="Ohkuma M."/>
        </authorList>
    </citation>
    <scope>NUCLEOTIDE SEQUENCE [LARGE SCALE GENOMIC DNA]</scope>
    <source>
        <strain evidence="3">5CBH24</strain>
    </source>
</reference>
<evidence type="ECO:0000256" key="1">
    <source>
        <dbReference type="SAM" id="SignalP"/>
    </source>
</evidence>
<dbReference type="GeneID" id="78341371"/>
<evidence type="ECO:0008006" key="4">
    <source>
        <dbReference type="Google" id="ProtNLM"/>
    </source>
</evidence>
<evidence type="ECO:0000313" key="2">
    <source>
        <dbReference type="EMBL" id="BBL03346.1"/>
    </source>
</evidence>